<evidence type="ECO:0000256" key="2">
    <source>
        <dbReference type="ARBA" id="ARBA00022676"/>
    </source>
</evidence>
<dbReference type="SUPFAM" id="SSF53756">
    <property type="entry name" value="UDP-Glycosyltransferase/glycogen phosphorylase"/>
    <property type="match status" value="1"/>
</dbReference>
<dbReference type="EC" id="2.4.1.-" evidence="5"/>
<dbReference type="EMBL" id="JAYKXN010000005">
    <property type="protein sequence ID" value="KAK7286721.1"/>
    <property type="molecule type" value="Genomic_DNA"/>
</dbReference>
<evidence type="ECO:0000256" key="5">
    <source>
        <dbReference type="RuleBase" id="RU362057"/>
    </source>
</evidence>
<reference evidence="6 7" key="1">
    <citation type="submission" date="2024-01" db="EMBL/GenBank/DDBJ databases">
        <title>The genomes of 5 underutilized Papilionoideae crops provide insights into root nodulation and disease resistance.</title>
        <authorList>
            <person name="Yuan L."/>
        </authorList>
    </citation>
    <scope>NUCLEOTIDE SEQUENCE [LARGE SCALE GENOMIC DNA]</scope>
    <source>
        <strain evidence="6">LY-2023</strain>
        <tissue evidence="6">Leaf</tissue>
    </source>
</reference>
<evidence type="ECO:0000313" key="7">
    <source>
        <dbReference type="Proteomes" id="UP001359559"/>
    </source>
</evidence>
<comment type="similarity">
    <text evidence="1 4">Belongs to the UDP-glycosyltransferase family.</text>
</comment>
<sequence>MEKPIHIAVVASPGYTHFLPIVLFSKRLVQLYPHFHIACLIPSLGPPSPSSKTIFQTLPPNITPTFLPPVDPTHLPQGIPPAGQIQLSVTLSLPSIRKALKSLTSTTPPLVALVVDTFAVEALELAKDLNLFSYVYFPVSATTVSLHFHLPKLDQETSCEYRDLHDPIMIPGCSVPLHGKDLYTPAQDRSSQVYKLLLKRIKLFSLADGLFVNSFLEMENGPIVALSEGGSKGEYPPVYPVGPIVQTEVGSRDGNALECVEWLDRQEPCSVLFVCFGSGGTLSQEQMNELAWGLELSGHRFLWAVRPPDNVAFAGYLGGNDDVDPLEFLPSGFLERTKGRGLVVSWWAPQVEVLRHGSVGGFLSHCGWNSTMESVVNGVPLITWPLFAEQRMNAIVISEGLKTGIRPRVNENGVVERDEVAEVVRCLIEGEKGREMRERMKKLKEASTSAMKEDGSSTKILSQLVLKWKNLA</sequence>
<accession>A0AAN9IVB6</accession>
<dbReference type="AlphaFoldDB" id="A0AAN9IVB6"/>
<organism evidence="6 7">
    <name type="scientific">Clitoria ternatea</name>
    <name type="common">Butterfly pea</name>
    <dbReference type="NCBI Taxonomy" id="43366"/>
    <lineage>
        <taxon>Eukaryota</taxon>
        <taxon>Viridiplantae</taxon>
        <taxon>Streptophyta</taxon>
        <taxon>Embryophyta</taxon>
        <taxon>Tracheophyta</taxon>
        <taxon>Spermatophyta</taxon>
        <taxon>Magnoliopsida</taxon>
        <taxon>eudicotyledons</taxon>
        <taxon>Gunneridae</taxon>
        <taxon>Pentapetalae</taxon>
        <taxon>rosids</taxon>
        <taxon>fabids</taxon>
        <taxon>Fabales</taxon>
        <taxon>Fabaceae</taxon>
        <taxon>Papilionoideae</taxon>
        <taxon>50 kb inversion clade</taxon>
        <taxon>NPAAA clade</taxon>
        <taxon>indigoferoid/millettioid clade</taxon>
        <taxon>Phaseoleae</taxon>
        <taxon>Clitoria</taxon>
    </lineage>
</organism>
<keyword evidence="7" id="KW-1185">Reference proteome</keyword>
<dbReference type="PROSITE" id="PS00375">
    <property type="entry name" value="UDPGT"/>
    <property type="match status" value="1"/>
</dbReference>
<dbReference type="FunFam" id="3.40.50.2000:FF:000054">
    <property type="entry name" value="Glycosyltransferase"/>
    <property type="match status" value="1"/>
</dbReference>
<dbReference type="Gene3D" id="3.40.50.2000">
    <property type="entry name" value="Glycogen Phosphorylase B"/>
    <property type="match status" value="2"/>
</dbReference>
<evidence type="ECO:0000313" key="6">
    <source>
        <dbReference type="EMBL" id="KAK7286721.1"/>
    </source>
</evidence>
<name>A0AAN9IVB6_CLITE</name>
<dbReference type="Proteomes" id="UP001359559">
    <property type="component" value="Unassembled WGS sequence"/>
</dbReference>
<dbReference type="PANTHER" id="PTHR48045">
    <property type="entry name" value="UDP-GLYCOSYLTRANSFERASE 72B1"/>
    <property type="match status" value="1"/>
</dbReference>
<dbReference type="PANTHER" id="PTHR48045:SF11">
    <property type="entry name" value="UDP-GLYCOSYLTRANSFERASE 72B1"/>
    <property type="match status" value="1"/>
</dbReference>
<dbReference type="InterPro" id="IPR002213">
    <property type="entry name" value="UDP_glucos_trans"/>
</dbReference>
<dbReference type="InterPro" id="IPR035595">
    <property type="entry name" value="UDP_glycos_trans_CS"/>
</dbReference>
<evidence type="ECO:0000256" key="4">
    <source>
        <dbReference type="RuleBase" id="RU003718"/>
    </source>
</evidence>
<dbReference type="FunFam" id="3.40.50.2000:FF:000051">
    <property type="entry name" value="Glycosyltransferase"/>
    <property type="match status" value="1"/>
</dbReference>
<proteinExistence type="inferred from homology"/>
<comment type="caution">
    <text evidence="6">The sequence shown here is derived from an EMBL/GenBank/DDBJ whole genome shotgun (WGS) entry which is preliminary data.</text>
</comment>
<dbReference type="GO" id="GO:0008194">
    <property type="term" value="F:UDP-glycosyltransferase activity"/>
    <property type="evidence" value="ECO:0007669"/>
    <property type="project" value="InterPro"/>
</dbReference>
<keyword evidence="2 4" id="KW-0328">Glycosyltransferase</keyword>
<evidence type="ECO:0000256" key="1">
    <source>
        <dbReference type="ARBA" id="ARBA00009995"/>
    </source>
</evidence>
<gene>
    <name evidence="6" type="ORF">RJT34_21924</name>
</gene>
<dbReference type="CDD" id="cd03784">
    <property type="entry name" value="GT1_Gtf-like"/>
    <property type="match status" value="1"/>
</dbReference>
<dbReference type="Pfam" id="PF00201">
    <property type="entry name" value="UDPGT"/>
    <property type="match status" value="1"/>
</dbReference>
<keyword evidence="3 4" id="KW-0808">Transferase</keyword>
<protein>
    <recommendedName>
        <fullName evidence="5">Glycosyltransferase</fullName>
        <ecNumber evidence="5">2.4.1.-</ecNumber>
    </recommendedName>
</protein>
<evidence type="ECO:0000256" key="3">
    <source>
        <dbReference type="ARBA" id="ARBA00022679"/>
    </source>
</evidence>